<dbReference type="Proteomes" id="UP001417504">
    <property type="component" value="Unassembled WGS sequence"/>
</dbReference>
<evidence type="ECO:0000256" key="2">
    <source>
        <dbReference type="ARBA" id="ARBA00023315"/>
    </source>
</evidence>
<protein>
    <submittedName>
        <fullName evidence="3">Uncharacterized protein</fullName>
    </submittedName>
</protein>
<keyword evidence="4" id="KW-1185">Reference proteome</keyword>
<keyword evidence="2" id="KW-0012">Acyltransferase</keyword>
<comment type="caution">
    <text evidence="3">The sequence shown here is derived from an EMBL/GenBank/DDBJ whole genome shotgun (WGS) entry which is preliminary data.</text>
</comment>
<accession>A0AAP0PA76</accession>
<organism evidence="3 4">
    <name type="scientific">Stephania japonica</name>
    <dbReference type="NCBI Taxonomy" id="461633"/>
    <lineage>
        <taxon>Eukaryota</taxon>
        <taxon>Viridiplantae</taxon>
        <taxon>Streptophyta</taxon>
        <taxon>Embryophyta</taxon>
        <taxon>Tracheophyta</taxon>
        <taxon>Spermatophyta</taxon>
        <taxon>Magnoliopsida</taxon>
        <taxon>Ranunculales</taxon>
        <taxon>Menispermaceae</taxon>
        <taxon>Menispermoideae</taxon>
        <taxon>Cissampelideae</taxon>
        <taxon>Stephania</taxon>
    </lineage>
</organism>
<keyword evidence="1" id="KW-0808">Transferase</keyword>
<evidence type="ECO:0000313" key="3">
    <source>
        <dbReference type="EMBL" id="KAK9137138.1"/>
    </source>
</evidence>
<name>A0AAP0PA76_9MAGN</name>
<proteinExistence type="predicted"/>
<dbReference type="Gene3D" id="3.30.559.10">
    <property type="entry name" value="Chloramphenicol acetyltransferase-like domain"/>
    <property type="match status" value="3"/>
</dbReference>
<reference evidence="3 4" key="1">
    <citation type="submission" date="2024-01" db="EMBL/GenBank/DDBJ databases">
        <title>Genome assemblies of Stephania.</title>
        <authorList>
            <person name="Yang L."/>
        </authorList>
    </citation>
    <scope>NUCLEOTIDE SEQUENCE [LARGE SCALE GENOMIC DNA]</scope>
    <source>
        <strain evidence="3">QJT</strain>
        <tissue evidence="3">Leaf</tissue>
    </source>
</reference>
<dbReference type="InterPro" id="IPR051504">
    <property type="entry name" value="Plant_metabolite_acyltrans"/>
</dbReference>
<sequence length="600" mass="66607">MTWGTFGDLTMPVMESHSPGASISMMMSRNGGDMRELFILRRVAGNSGILTRNARVLLHGLRLVQIGGKQQGQGALPRVLRRCRGRNGSRRLGSVKSELSGLDVLIIQDGCVTRVSILDCSASICVIDVLSKAGCTHPVDDSFRSPLAIQVSPSSPIINESNLPLSYFDLPYLIRSPPELLFFYTFPNIEITQFMHSLLPQIKQSLSQTLNHYYPLAGNLIWPQQSNQPFIRYSQGDHVKLTVAQTNADFNHLSGYHSRDPKHLQKLVPLLTTFGSTSLNMKSDNGCPVFALQITLFPSFGISLGTSFHHCAIDGRSTTMFLKSWASVSRSRNNSLVLSDESLVLPFIDKSVMKSIDSRFKKLCLQELVKFIRTTSMSEHDCNNWLLLSMNLNTPPDQVMATFEVLGGDIDGLKRWVSSRTARPNPSRFELVCAFIWVCLAKAKTNVTNVAAGGEEEEEEEERFEVSGKRSDLVGQNGIVVALDIIMKEKRELGASFVRNVEERIASNAKGPLRRDSISGSPQFRFYELDFGWGRPVKVEFVVVARTGSIFFADSRNGGDKGGIEISLARSRDEMEAFRLAFVNGLSDLRSQERGVKSAL</sequence>
<dbReference type="InterPro" id="IPR023213">
    <property type="entry name" value="CAT-like_dom_sf"/>
</dbReference>
<dbReference type="AlphaFoldDB" id="A0AAP0PA76"/>
<dbReference type="Pfam" id="PF02458">
    <property type="entry name" value="Transferase"/>
    <property type="match status" value="2"/>
</dbReference>
<dbReference type="PANTHER" id="PTHR31625">
    <property type="match status" value="1"/>
</dbReference>
<evidence type="ECO:0000313" key="4">
    <source>
        <dbReference type="Proteomes" id="UP001417504"/>
    </source>
</evidence>
<dbReference type="EMBL" id="JBBNAE010000003">
    <property type="protein sequence ID" value="KAK9137138.1"/>
    <property type="molecule type" value="Genomic_DNA"/>
</dbReference>
<gene>
    <name evidence="3" type="ORF">Sjap_007732</name>
</gene>
<dbReference type="GO" id="GO:0016747">
    <property type="term" value="F:acyltransferase activity, transferring groups other than amino-acyl groups"/>
    <property type="evidence" value="ECO:0007669"/>
    <property type="project" value="UniProtKB-ARBA"/>
</dbReference>
<evidence type="ECO:0000256" key="1">
    <source>
        <dbReference type="ARBA" id="ARBA00022679"/>
    </source>
</evidence>